<evidence type="ECO:0000313" key="1">
    <source>
        <dbReference type="EMBL" id="MBR7825038.1"/>
    </source>
</evidence>
<gene>
    <name evidence="1" type="ORF">KDK95_01880</name>
</gene>
<comment type="caution">
    <text evidence="1">The sequence shown here is derived from an EMBL/GenBank/DDBJ whole genome shotgun (WGS) entry which is preliminary data.</text>
</comment>
<protein>
    <submittedName>
        <fullName evidence="1">Uncharacterized protein</fullName>
    </submittedName>
</protein>
<sequence length="152" mass="15472">MIATVAAAVAGGLAGGAARTDGAAPPARPAAAYLAIAQAGNARLETGFDRLHGPDRADPATADADLRGIAATEHLFDQRLSRLALPAGPERWARTLIGVNEARVALTRQAATSRTPAQLAGYQAPLTAANVPVEQAVRAIRASLGLPPPDTD</sequence>
<evidence type="ECO:0000313" key="2">
    <source>
        <dbReference type="Proteomes" id="UP000676325"/>
    </source>
</evidence>
<name>A0A941E6W9_9ACTN</name>
<organism evidence="1 2">
    <name type="scientific">Actinospica acidithermotolerans</name>
    <dbReference type="NCBI Taxonomy" id="2828514"/>
    <lineage>
        <taxon>Bacteria</taxon>
        <taxon>Bacillati</taxon>
        <taxon>Actinomycetota</taxon>
        <taxon>Actinomycetes</taxon>
        <taxon>Catenulisporales</taxon>
        <taxon>Actinospicaceae</taxon>
        <taxon>Actinospica</taxon>
    </lineage>
</organism>
<accession>A0A941E6W9</accession>
<reference evidence="1" key="1">
    <citation type="submission" date="2021-04" db="EMBL/GenBank/DDBJ databases">
        <title>Genome based classification of Actinospica acidithermotolerans sp. nov., an actinobacterium isolated from an Indonesian hot spring.</title>
        <authorList>
            <person name="Kusuma A.B."/>
            <person name="Putra K.E."/>
            <person name="Nafisah S."/>
            <person name="Loh J."/>
            <person name="Nouioui I."/>
            <person name="Goodfellow M."/>
        </authorList>
    </citation>
    <scope>NUCLEOTIDE SEQUENCE</scope>
    <source>
        <strain evidence="1">MGRD01-02</strain>
    </source>
</reference>
<dbReference type="RefSeq" id="WP_212516200.1">
    <property type="nucleotide sequence ID" value="NZ_JAGSOH010000003.1"/>
</dbReference>
<proteinExistence type="predicted"/>
<dbReference type="Proteomes" id="UP000676325">
    <property type="component" value="Unassembled WGS sequence"/>
</dbReference>
<dbReference type="EMBL" id="JAGSOH010000003">
    <property type="protein sequence ID" value="MBR7825038.1"/>
    <property type="molecule type" value="Genomic_DNA"/>
</dbReference>
<keyword evidence="2" id="KW-1185">Reference proteome</keyword>
<dbReference type="AlphaFoldDB" id="A0A941E6W9"/>